<proteinExistence type="inferred from homology"/>
<reference evidence="4" key="1">
    <citation type="journal article" date="2019" name="Gigascience">
        <title>De novo genome assembly of the endangered Acer yangbiense, a plant species with extremely small populations endemic to Yunnan Province, China.</title>
        <authorList>
            <person name="Yang J."/>
            <person name="Wariss H.M."/>
            <person name="Tao L."/>
            <person name="Zhang R."/>
            <person name="Yun Q."/>
            <person name="Hollingsworth P."/>
            <person name="Dao Z."/>
            <person name="Luo G."/>
            <person name="Guo H."/>
            <person name="Ma Y."/>
            <person name="Sun W."/>
        </authorList>
    </citation>
    <scope>NUCLEOTIDE SEQUENCE [LARGE SCALE GENOMIC DNA]</scope>
    <source>
        <strain evidence="4">cv. br00</strain>
    </source>
</reference>
<evidence type="ECO:0000256" key="1">
    <source>
        <dbReference type="ARBA" id="ARBA00010975"/>
    </source>
</evidence>
<accession>A0A5N5JJM2</accession>
<dbReference type="AlphaFoldDB" id="A0A5N5JJM2"/>
<feature type="region of interest" description="Disordered" evidence="2">
    <location>
        <begin position="388"/>
        <end position="490"/>
    </location>
</feature>
<feature type="compositionally biased region" description="Basic and acidic residues" evidence="2">
    <location>
        <begin position="328"/>
        <end position="339"/>
    </location>
</feature>
<dbReference type="Pfam" id="PF03760">
    <property type="entry name" value="LEA_1"/>
    <property type="match status" value="1"/>
</dbReference>
<sequence length="490" mass="51838">MQGVKDTAANIAASAVSGMEKTKATVQEKVEKMTTHDPEQKEMARERKEERITQAELDKQEAKQYRAAASKYDASATGGQGYYSSEATGGCMTSGHDKHTRSATEDAGYPMGAHQTSAMRGHRTGKQYGGQEEEGVVSTYPGGLPGDSTTRRNTHAGGIAFRTGTDGTGQSYGTDGTGHGSRQPYGGQEKEGVVSTYPGGHPGDSTSGRNTRADGTAFRTGTDGTGQSYGTVGTEYMTGTDDTGYGTRQPYGGQEEGVVSTYPGGHPGDSTSGRNTRAGGTAFRTGTDSTGYTTRTDDTRYGTRQPYGRQVEEGVENIYPDGLLGDSTTDHNTRADDNTFRIGTDGTGYTTGTDDTGYGTRQPYGRQAEEGVENIYPDGLPGDSITDHNTHAGGNTFRTGTDGTRYTTGTDDTGYETRQPYGRQVEEGVENIYPDGLPGDSTTDHNTRAGGNAFGTGTDGTGYETRQPYGGQVEDGVENIYPDGLPSEYH</sequence>
<evidence type="ECO:0000313" key="4">
    <source>
        <dbReference type="Proteomes" id="UP000326939"/>
    </source>
</evidence>
<feature type="region of interest" description="Disordered" evidence="2">
    <location>
        <begin position="325"/>
        <end position="359"/>
    </location>
</feature>
<feature type="compositionally biased region" description="Low complexity" evidence="2">
    <location>
        <begin position="343"/>
        <end position="359"/>
    </location>
</feature>
<dbReference type="GO" id="GO:0009793">
    <property type="term" value="P:embryo development ending in seed dormancy"/>
    <property type="evidence" value="ECO:0007669"/>
    <property type="project" value="InterPro"/>
</dbReference>
<dbReference type="InterPro" id="IPR005513">
    <property type="entry name" value="LEA_1"/>
</dbReference>
<dbReference type="Proteomes" id="UP000326939">
    <property type="component" value="Chromosome 16"/>
</dbReference>
<feature type="region of interest" description="Disordered" evidence="2">
    <location>
        <begin position="91"/>
        <end position="304"/>
    </location>
</feature>
<keyword evidence="4" id="KW-1185">Reference proteome</keyword>
<feature type="compositionally biased region" description="Low complexity" evidence="2">
    <location>
        <begin position="233"/>
        <end position="247"/>
    </location>
</feature>
<feature type="compositionally biased region" description="Basic and acidic residues" evidence="2">
    <location>
        <begin position="95"/>
        <end position="104"/>
    </location>
</feature>
<comment type="caution">
    <text evidence="3">The sequence shown here is derived from an EMBL/GenBank/DDBJ whole genome shotgun (WGS) entry which is preliminary data.</text>
</comment>
<dbReference type="EMBL" id="VDCV01000016">
    <property type="protein sequence ID" value="KAB5519428.1"/>
    <property type="molecule type" value="Genomic_DNA"/>
</dbReference>
<dbReference type="PANTHER" id="PTHR33493:SF2">
    <property type="entry name" value="LATE EMBRYOGENESIS ABUNDANT PROTEIN 46"/>
    <property type="match status" value="1"/>
</dbReference>
<name>A0A5N5JJM2_9ROSI</name>
<organism evidence="3 4">
    <name type="scientific">Salix brachista</name>
    <dbReference type="NCBI Taxonomy" id="2182728"/>
    <lineage>
        <taxon>Eukaryota</taxon>
        <taxon>Viridiplantae</taxon>
        <taxon>Streptophyta</taxon>
        <taxon>Embryophyta</taxon>
        <taxon>Tracheophyta</taxon>
        <taxon>Spermatophyta</taxon>
        <taxon>Magnoliopsida</taxon>
        <taxon>eudicotyledons</taxon>
        <taxon>Gunneridae</taxon>
        <taxon>Pentapetalae</taxon>
        <taxon>rosids</taxon>
        <taxon>fabids</taxon>
        <taxon>Malpighiales</taxon>
        <taxon>Salicaceae</taxon>
        <taxon>Saliceae</taxon>
        <taxon>Salix</taxon>
    </lineage>
</organism>
<feature type="compositionally biased region" description="Low complexity" evidence="2">
    <location>
        <begin position="396"/>
        <end position="418"/>
    </location>
</feature>
<comment type="similarity">
    <text evidence="1">Belongs to the LEA type 1 family.</text>
</comment>
<protein>
    <submittedName>
        <fullName evidence="3">Uncharacterized protein</fullName>
    </submittedName>
</protein>
<feature type="region of interest" description="Disordered" evidence="2">
    <location>
        <begin position="30"/>
        <end position="60"/>
    </location>
</feature>
<dbReference type="PANTHER" id="PTHR33493">
    <property type="entry name" value="LATE EMBRYOGENESIS ABUNDANT PROTEIN 6-RELATED"/>
    <property type="match status" value="1"/>
</dbReference>
<gene>
    <name evidence="3" type="ORF">DKX38_023747</name>
</gene>
<feature type="compositionally biased region" description="Low complexity" evidence="2">
    <location>
        <begin position="273"/>
        <end position="294"/>
    </location>
</feature>
<evidence type="ECO:0000256" key="2">
    <source>
        <dbReference type="SAM" id="MobiDB-lite"/>
    </source>
</evidence>
<evidence type="ECO:0000313" key="3">
    <source>
        <dbReference type="EMBL" id="KAB5519428.1"/>
    </source>
</evidence>